<feature type="chain" id="PRO_5014935665" description="DUF3575 domain-containing protein" evidence="1">
    <location>
        <begin position="20"/>
        <end position="191"/>
    </location>
</feature>
<feature type="signal peptide" evidence="1">
    <location>
        <begin position="1"/>
        <end position="19"/>
    </location>
</feature>
<dbReference type="Proteomes" id="UP000231960">
    <property type="component" value="Unassembled WGS sequence"/>
</dbReference>
<keyword evidence="3" id="KW-1185">Reference proteome</keyword>
<organism evidence="2 3">
    <name type="scientific">Avrilella dinanensis</name>
    <dbReference type="NCBI Taxonomy" id="2008672"/>
    <lineage>
        <taxon>Bacteria</taxon>
        <taxon>Pseudomonadati</taxon>
        <taxon>Bacteroidota</taxon>
        <taxon>Flavobacteriia</taxon>
        <taxon>Flavobacteriales</taxon>
        <taxon>Flavobacteriaceae</taxon>
        <taxon>Avrilella</taxon>
    </lineage>
</organism>
<sequence length="191" mass="21476">MRKKIFTLCTLALSVVATAQQKETNDVSKEGITISAMGGYSEPMFYGLSFEKESELKAAKRNTSVIFAVYMTDLEYKNSLFDENGKGFGIDLGTRTYLQRGKKTGFYSQSYLSYSQTRFDNNLPGAGDGKYSYWSLINGDFGYKIDVGSGISLDVFAGYNWKWEVKGKNGVDNKDFNNFVFRAGFKAGYRF</sequence>
<dbReference type="AlphaFoldDB" id="A0A2M9R8B9"/>
<reference evidence="2 3" key="1">
    <citation type="submission" date="2017-06" db="EMBL/GenBank/DDBJ databases">
        <title>Description of Avrilella dinanensis gen. nov. sp. nov.</title>
        <authorList>
            <person name="Leyer C."/>
            <person name="Sassi M."/>
            <person name="Minet J."/>
            <person name="Kayal S."/>
            <person name="Cattoir V."/>
        </authorList>
    </citation>
    <scope>NUCLEOTIDE SEQUENCE [LARGE SCALE GENOMIC DNA]</scope>
    <source>
        <strain evidence="2 3">UR159</strain>
    </source>
</reference>
<comment type="caution">
    <text evidence="2">The sequence shown here is derived from an EMBL/GenBank/DDBJ whole genome shotgun (WGS) entry which is preliminary data.</text>
</comment>
<dbReference type="EMBL" id="NIPO01000001">
    <property type="protein sequence ID" value="PJR05015.1"/>
    <property type="molecule type" value="Genomic_DNA"/>
</dbReference>
<evidence type="ECO:0000256" key="1">
    <source>
        <dbReference type="SAM" id="SignalP"/>
    </source>
</evidence>
<accession>A0A2M9R8B9</accession>
<dbReference type="SUPFAM" id="SSF103515">
    <property type="entry name" value="Autotransporter"/>
    <property type="match status" value="1"/>
</dbReference>
<name>A0A2M9R8B9_9FLAO</name>
<gene>
    <name evidence="2" type="ORF">CDL10_10995</name>
</gene>
<dbReference type="InterPro" id="IPR036709">
    <property type="entry name" value="Autotransporte_beta_dom_sf"/>
</dbReference>
<evidence type="ECO:0000313" key="3">
    <source>
        <dbReference type="Proteomes" id="UP000231960"/>
    </source>
</evidence>
<dbReference type="OrthoDB" id="1344859at2"/>
<proteinExistence type="predicted"/>
<evidence type="ECO:0008006" key="4">
    <source>
        <dbReference type="Google" id="ProtNLM"/>
    </source>
</evidence>
<keyword evidence="1" id="KW-0732">Signal</keyword>
<protein>
    <recommendedName>
        <fullName evidence="4">DUF3575 domain-containing protein</fullName>
    </recommendedName>
</protein>
<evidence type="ECO:0000313" key="2">
    <source>
        <dbReference type="EMBL" id="PJR05015.1"/>
    </source>
</evidence>
<dbReference type="RefSeq" id="WP_100678573.1">
    <property type="nucleotide sequence ID" value="NZ_NIPO01000001.1"/>
</dbReference>